<dbReference type="AlphaFoldDB" id="A0A2G8JRJ2"/>
<dbReference type="EMBL" id="MRZV01001365">
    <property type="protein sequence ID" value="PIK38391.1"/>
    <property type="molecule type" value="Genomic_DNA"/>
</dbReference>
<reference evidence="2 3" key="1">
    <citation type="journal article" date="2017" name="PLoS Biol.">
        <title>The sea cucumber genome provides insights into morphological evolution and visceral regeneration.</title>
        <authorList>
            <person name="Zhang X."/>
            <person name="Sun L."/>
            <person name="Yuan J."/>
            <person name="Sun Y."/>
            <person name="Gao Y."/>
            <person name="Zhang L."/>
            <person name="Li S."/>
            <person name="Dai H."/>
            <person name="Hamel J.F."/>
            <person name="Liu C."/>
            <person name="Yu Y."/>
            <person name="Liu S."/>
            <person name="Lin W."/>
            <person name="Guo K."/>
            <person name="Jin S."/>
            <person name="Xu P."/>
            <person name="Storey K.B."/>
            <person name="Huan P."/>
            <person name="Zhang T."/>
            <person name="Zhou Y."/>
            <person name="Zhang J."/>
            <person name="Lin C."/>
            <person name="Li X."/>
            <person name="Xing L."/>
            <person name="Huo D."/>
            <person name="Sun M."/>
            <person name="Wang L."/>
            <person name="Mercier A."/>
            <person name="Li F."/>
            <person name="Yang H."/>
            <person name="Xiang J."/>
        </authorList>
    </citation>
    <scope>NUCLEOTIDE SEQUENCE [LARGE SCALE GENOMIC DNA]</scope>
    <source>
        <strain evidence="2">Shaxun</strain>
        <tissue evidence="2">Muscle</tissue>
    </source>
</reference>
<evidence type="ECO:0000313" key="3">
    <source>
        <dbReference type="Proteomes" id="UP000230750"/>
    </source>
</evidence>
<feature type="signal peptide" evidence="1">
    <location>
        <begin position="1"/>
        <end position="15"/>
    </location>
</feature>
<evidence type="ECO:0000256" key="1">
    <source>
        <dbReference type="SAM" id="SignalP"/>
    </source>
</evidence>
<accession>A0A2G8JRJ2</accession>
<gene>
    <name evidence="2" type="ORF">BSL78_24776</name>
</gene>
<protein>
    <submittedName>
        <fullName evidence="2">Uncharacterized protein</fullName>
    </submittedName>
</protein>
<proteinExistence type="predicted"/>
<keyword evidence="1" id="KW-0732">Signal</keyword>
<feature type="chain" id="PRO_5013849563" evidence="1">
    <location>
        <begin position="16"/>
        <end position="238"/>
    </location>
</feature>
<keyword evidence="3" id="KW-1185">Reference proteome</keyword>
<name>A0A2G8JRJ2_STIJA</name>
<sequence>MLIFSLFLFVNGTSEQRFIPNLRSFSAHLWGGRFQVERKILEDLIRDLREQDEVCGDELDLQLPTSWPNSPYDRRHFGEIGIYFGDVTEVIPTVDHTYCQAEDHIESFRRLGVVLSVVRSDASLPTMLLLASITDSKKTVLDPYSTSHGMTTYIDSIQDSGNGTVTFRNGDDVMVVQIQDNQSCTEKEQNLLEENFPGSTDPSSHIAFSSYPNVLTGDVMVLGQTSVSVQSSKGESAI</sequence>
<dbReference type="Proteomes" id="UP000230750">
    <property type="component" value="Unassembled WGS sequence"/>
</dbReference>
<dbReference type="OrthoDB" id="10633743at2759"/>
<evidence type="ECO:0000313" key="2">
    <source>
        <dbReference type="EMBL" id="PIK38391.1"/>
    </source>
</evidence>
<organism evidence="2 3">
    <name type="scientific">Stichopus japonicus</name>
    <name type="common">Sea cucumber</name>
    <dbReference type="NCBI Taxonomy" id="307972"/>
    <lineage>
        <taxon>Eukaryota</taxon>
        <taxon>Metazoa</taxon>
        <taxon>Echinodermata</taxon>
        <taxon>Eleutherozoa</taxon>
        <taxon>Echinozoa</taxon>
        <taxon>Holothuroidea</taxon>
        <taxon>Aspidochirotacea</taxon>
        <taxon>Aspidochirotida</taxon>
        <taxon>Stichopodidae</taxon>
        <taxon>Apostichopus</taxon>
    </lineage>
</organism>
<comment type="caution">
    <text evidence="2">The sequence shown here is derived from an EMBL/GenBank/DDBJ whole genome shotgun (WGS) entry which is preliminary data.</text>
</comment>